<dbReference type="Proteomes" id="UP000036681">
    <property type="component" value="Unplaced"/>
</dbReference>
<evidence type="ECO:0000313" key="2">
    <source>
        <dbReference type="WBParaSite" id="ALUE_0002297001-mRNA-1"/>
    </source>
</evidence>
<name>A0A0M3IW42_ASCLU</name>
<organism evidence="1 2">
    <name type="scientific">Ascaris lumbricoides</name>
    <name type="common">Giant roundworm</name>
    <dbReference type="NCBI Taxonomy" id="6252"/>
    <lineage>
        <taxon>Eukaryota</taxon>
        <taxon>Metazoa</taxon>
        <taxon>Ecdysozoa</taxon>
        <taxon>Nematoda</taxon>
        <taxon>Chromadorea</taxon>
        <taxon>Rhabditida</taxon>
        <taxon>Spirurina</taxon>
        <taxon>Ascaridomorpha</taxon>
        <taxon>Ascaridoidea</taxon>
        <taxon>Ascarididae</taxon>
        <taxon>Ascaris</taxon>
    </lineage>
</organism>
<keyword evidence="1" id="KW-1185">Reference proteome</keyword>
<proteinExistence type="predicted"/>
<accession>A0A0M3IW42</accession>
<dbReference type="WBParaSite" id="ALUE_0002297001-mRNA-1">
    <property type="protein sequence ID" value="ALUE_0002297001-mRNA-1"/>
    <property type="gene ID" value="ALUE_0002297001"/>
</dbReference>
<evidence type="ECO:0000313" key="1">
    <source>
        <dbReference type="Proteomes" id="UP000036681"/>
    </source>
</evidence>
<protein>
    <submittedName>
        <fullName evidence="2">Autophagy-related protein 13</fullName>
    </submittedName>
</protein>
<sequence>MLCQPNKRPHALNIVVQKFTVCSELAGQVRDCMGDLFVPVDMPEPPRSSFLKGVSTLFSQKESIDLDSIFVDKNSNTTSGSGMRSIAKTIPGPSASLEQATSRGVSAGQAANLALQVSFSEIKHSSSKYRVIVNRIP</sequence>
<dbReference type="AlphaFoldDB" id="A0A0M3IW42"/>
<reference evidence="2" key="1">
    <citation type="submission" date="2017-02" db="UniProtKB">
        <authorList>
            <consortium name="WormBaseParasite"/>
        </authorList>
    </citation>
    <scope>IDENTIFICATION</scope>
</reference>